<name>A0ABD5SYG9_9EURY</name>
<feature type="region of interest" description="Disordered" evidence="1">
    <location>
        <begin position="116"/>
        <end position="149"/>
    </location>
</feature>
<evidence type="ECO:0000313" key="3">
    <source>
        <dbReference type="EMBL" id="MFC6770104.1"/>
    </source>
</evidence>
<evidence type="ECO:0000313" key="4">
    <source>
        <dbReference type="Proteomes" id="UP001596274"/>
    </source>
</evidence>
<protein>
    <recommendedName>
        <fullName evidence="5">Flagellin</fullName>
    </recommendedName>
</protein>
<dbReference type="Proteomes" id="UP001596274">
    <property type="component" value="Unassembled WGS sequence"/>
</dbReference>
<dbReference type="AlphaFoldDB" id="A0ABD5SYG9"/>
<dbReference type="EMBL" id="JBHSWT010000012">
    <property type="protein sequence ID" value="MFC6770104.1"/>
    <property type="molecule type" value="Genomic_DNA"/>
</dbReference>
<keyword evidence="2" id="KW-0812">Transmembrane</keyword>
<proteinExistence type="predicted"/>
<accession>A0ABD5SYG9</accession>
<dbReference type="InterPro" id="IPR056613">
    <property type="entry name" value="DUF7287"/>
</dbReference>
<sequence length="165" mass="16800">MRESTGLGGDSRAQTLIGFITLVGGFTIAVTVVFALVGAFNTGTVATGVDTTEKASLVSTTLVTDVLAANGSSPSDHPHKLAHGRVVRFFDTDQSPAPDTVAGGDGVNVNVTLEHTGARTPPPAFEGNSTLTAGKSPPAPGATSTQTTQATLDGRQVTVRVKTWP</sequence>
<evidence type="ECO:0000256" key="2">
    <source>
        <dbReference type="SAM" id="Phobius"/>
    </source>
</evidence>
<dbReference type="Pfam" id="PF23958">
    <property type="entry name" value="DUF7287"/>
    <property type="match status" value="1"/>
</dbReference>
<feature type="transmembrane region" description="Helical" evidence="2">
    <location>
        <begin position="16"/>
        <end position="40"/>
    </location>
</feature>
<evidence type="ECO:0008006" key="5">
    <source>
        <dbReference type="Google" id="ProtNLM"/>
    </source>
</evidence>
<keyword evidence="2" id="KW-1133">Transmembrane helix</keyword>
<evidence type="ECO:0000256" key="1">
    <source>
        <dbReference type="SAM" id="MobiDB-lite"/>
    </source>
</evidence>
<reference evidence="3 4" key="1">
    <citation type="journal article" date="2019" name="Int. J. Syst. Evol. Microbiol.">
        <title>The Global Catalogue of Microorganisms (GCM) 10K type strain sequencing project: providing services to taxonomists for standard genome sequencing and annotation.</title>
        <authorList>
            <consortium name="The Broad Institute Genomics Platform"/>
            <consortium name="The Broad Institute Genome Sequencing Center for Infectious Disease"/>
            <person name="Wu L."/>
            <person name="Ma J."/>
        </authorList>
    </citation>
    <scope>NUCLEOTIDE SEQUENCE [LARGE SCALE GENOMIC DNA]</scope>
    <source>
        <strain evidence="3 4">PJ61</strain>
    </source>
</reference>
<keyword evidence="4" id="KW-1185">Reference proteome</keyword>
<gene>
    <name evidence="3" type="ORF">ACFQDD_00950</name>
</gene>
<keyword evidence="2" id="KW-0472">Membrane</keyword>
<organism evidence="3 4">
    <name type="scientific">Halorubrum pallidum</name>
    <dbReference type="NCBI Taxonomy" id="1526114"/>
    <lineage>
        <taxon>Archaea</taxon>
        <taxon>Methanobacteriati</taxon>
        <taxon>Methanobacteriota</taxon>
        <taxon>Stenosarchaea group</taxon>
        <taxon>Halobacteria</taxon>
        <taxon>Halobacteriales</taxon>
        <taxon>Haloferacaceae</taxon>
        <taxon>Halorubrum</taxon>
    </lineage>
</organism>
<comment type="caution">
    <text evidence="3">The sequence shown here is derived from an EMBL/GenBank/DDBJ whole genome shotgun (WGS) entry which is preliminary data.</text>
</comment>